<dbReference type="EMBL" id="JBHSSC010000016">
    <property type="protein sequence ID" value="MFC6180747.1"/>
    <property type="molecule type" value="Genomic_DNA"/>
</dbReference>
<dbReference type="Proteomes" id="UP001596282">
    <property type="component" value="Unassembled WGS sequence"/>
</dbReference>
<accession>A0ABW1RZA3</accession>
<keyword evidence="2" id="KW-1185">Reference proteome</keyword>
<proteinExistence type="predicted"/>
<reference evidence="2" key="1">
    <citation type="journal article" date="2019" name="Int. J. Syst. Evol. Microbiol.">
        <title>The Global Catalogue of Microorganisms (GCM) 10K type strain sequencing project: providing services to taxonomists for standard genome sequencing and annotation.</title>
        <authorList>
            <consortium name="The Broad Institute Genomics Platform"/>
            <consortium name="The Broad Institute Genome Sequencing Center for Infectious Disease"/>
            <person name="Wu L."/>
            <person name="Ma J."/>
        </authorList>
    </citation>
    <scope>NUCLEOTIDE SEQUENCE [LARGE SCALE GENOMIC DNA]</scope>
    <source>
        <strain evidence="2">CCM 8933</strain>
    </source>
</reference>
<organism evidence="1 2">
    <name type="scientific">Lactiplantibacillus daowaiensis</name>
    <dbReference type="NCBI Taxonomy" id="2559918"/>
    <lineage>
        <taxon>Bacteria</taxon>
        <taxon>Bacillati</taxon>
        <taxon>Bacillota</taxon>
        <taxon>Bacilli</taxon>
        <taxon>Lactobacillales</taxon>
        <taxon>Lactobacillaceae</taxon>
        <taxon>Lactiplantibacillus</taxon>
    </lineage>
</organism>
<protein>
    <recommendedName>
        <fullName evidence="3">Prophage protein</fullName>
    </recommendedName>
</protein>
<name>A0ABW1RZA3_9LACO</name>
<evidence type="ECO:0000313" key="1">
    <source>
        <dbReference type="EMBL" id="MFC6180747.1"/>
    </source>
</evidence>
<dbReference type="RefSeq" id="WP_137628360.1">
    <property type="nucleotide sequence ID" value="NZ_BJDJ01000008.1"/>
</dbReference>
<sequence>MKTEQLGISGFKAKKADHDEIEHGFRAVLDFEEAHPDLYQYSSTRYYTRPVPENPEEEYWMFIDSSYDYAAYMASLKAAAQRPETKEMQALIGKVFAHADGFLTGDASLSDGLPNLMSIIEHWTEVPSLRVEEMGKKQG</sequence>
<comment type="caution">
    <text evidence="1">The sequence shown here is derived from an EMBL/GenBank/DDBJ whole genome shotgun (WGS) entry which is preliminary data.</text>
</comment>
<evidence type="ECO:0008006" key="3">
    <source>
        <dbReference type="Google" id="ProtNLM"/>
    </source>
</evidence>
<evidence type="ECO:0000313" key="2">
    <source>
        <dbReference type="Proteomes" id="UP001596282"/>
    </source>
</evidence>
<gene>
    <name evidence="1" type="ORF">ACFP5Y_05910</name>
</gene>